<dbReference type="VEuPathDB" id="FungiDB:H257_07569"/>
<accession>A0A397BCV7</accession>
<dbReference type="Pfam" id="PF00160">
    <property type="entry name" value="Pro_isomerase"/>
    <property type="match status" value="1"/>
</dbReference>
<dbReference type="PANTHER" id="PTHR45694">
    <property type="entry name" value="GLUTAREDOXIN 2"/>
    <property type="match status" value="1"/>
</dbReference>
<evidence type="ECO:0000256" key="2">
    <source>
        <dbReference type="ARBA" id="ARBA00023284"/>
    </source>
</evidence>
<dbReference type="GO" id="GO:0003755">
    <property type="term" value="F:peptidyl-prolyl cis-trans isomerase activity"/>
    <property type="evidence" value="ECO:0007669"/>
    <property type="project" value="InterPro"/>
</dbReference>
<dbReference type="CDD" id="cd03419">
    <property type="entry name" value="GRX_GRXh_1_2_like"/>
    <property type="match status" value="2"/>
</dbReference>
<dbReference type="SUPFAM" id="SSF52833">
    <property type="entry name" value="Thioredoxin-like"/>
    <property type="match status" value="2"/>
</dbReference>
<dbReference type="PROSITE" id="PS50072">
    <property type="entry name" value="CSA_PPIASE_2"/>
    <property type="match status" value="1"/>
</dbReference>
<dbReference type="GO" id="GO:0005737">
    <property type="term" value="C:cytoplasm"/>
    <property type="evidence" value="ECO:0007669"/>
    <property type="project" value="TreeGrafter"/>
</dbReference>
<name>A0A397BCV7_APHAT</name>
<sequence length="435" mass="47063">MLPHHRGGRGKSGLGGGIPRSTWIKYGAIGIFSLLCIKFLFFVDPLSVEDLLPFQNKTMYQFTTKFGTPRLFPKHAPLTVEHFEQLISSGYYKENAGIYRAEPGFVVQGGGFVHDKLSPLGNVQVEYSEERMVVLARNKDPLSGNTEFSIMLADNSAINAPQGTSPGYTAFGRVYSGYPTVVAIANDMAEGYLAKKNKDQAVTFNSIDTVSQLAPTTADLRAVSDAIHDAAATRFSVVMFSKTSCPYCKEAKRTLKDIGAEVHVVELDLLPPGTASQFQDTLDAYTGRRTVPNILLNGKSIGGGDEVEALHDAGKLVPLVQATGAMVKQKVILEVHNPKYFSIRNHPVVVFTKSYDPYSKEVLAVLGIVGASPVVIELDTHPNGDAILFYLIQITGRKTTPNVFVGGKTIGGSDDTKQLHATGELTLLLQRAGAL</sequence>
<dbReference type="InterPro" id="IPR029000">
    <property type="entry name" value="Cyclophilin-like_dom_sf"/>
</dbReference>
<evidence type="ECO:0000313" key="6">
    <source>
        <dbReference type="Proteomes" id="UP000266239"/>
    </source>
</evidence>
<dbReference type="InterPro" id="IPR036249">
    <property type="entry name" value="Thioredoxin-like_sf"/>
</dbReference>
<evidence type="ECO:0000313" key="5">
    <source>
        <dbReference type="EMBL" id="RHY17302.1"/>
    </source>
</evidence>
<dbReference type="PANTHER" id="PTHR45694:SF5">
    <property type="entry name" value="GLUTAREDOXIN 2"/>
    <property type="match status" value="1"/>
</dbReference>
<protein>
    <recommendedName>
        <fullName evidence="4">PPIase cyclophilin-type domain-containing protein</fullName>
    </recommendedName>
</protein>
<keyword evidence="3" id="KW-0472">Membrane</keyword>
<dbReference type="InterPro" id="IPR014025">
    <property type="entry name" value="Glutaredoxin_subgr"/>
</dbReference>
<dbReference type="GO" id="GO:0034599">
    <property type="term" value="P:cellular response to oxidative stress"/>
    <property type="evidence" value="ECO:0007669"/>
    <property type="project" value="TreeGrafter"/>
</dbReference>
<dbReference type="InterPro" id="IPR002130">
    <property type="entry name" value="Cyclophilin-type_PPIase_dom"/>
</dbReference>
<dbReference type="Proteomes" id="UP000266239">
    <property type="component" value="Unassembled WGS sequence"/>
</dbReference>
<comment type="caution">
    <text evidence="5">The sequence shown here is derived from an EMBL/GenBank/DDBJ whole genome shotgun (WGS) entry which is preliminary data.</text>
</comment>
<feature type="transmembrane region" description="Helical" evidence="3">
    <location>
        <begin position="23"/>
        <end position="43"/>
    </location>
</feature>
<feature type="domain" description="PPIase cyclophilin-type" evidence="4">
    <location>
        <begin position="70"/>
        <end position="209"/>
    </location>
</feature>
<dbReference type="PROSITE" id="PS51354">
    <property type="entry name" value="GLUTAREDOXIN_2"/>
    <property type="match status" value="2"/>
</dbReference>
<evidence type="ECO:0000259" key="4">
    <source>
        <dbReference type="PROSITE" id="PS50072"/>
    </source>
</evidence>
<keyword evidence="2" id="KW-0676">Redox-active center</keyword>
<keyword evidence="3" id="KW-1133">Transmembrane helix</keyword>
<keyword evidence="1" id="KW-1015">Disulfide bond</keyword>
<dbReference type="EMBL" id="QUTA01005080">
    <property type="protein sequence ID" value="RHY17302.1"/>
    <property type="molecule type" value="Genomic_DNA"/>
</dbReference>
<dbReference type="PROSITE" id="PS00195">
    <property type="entry name" value="GLUTAREDOXIN_1"/>
    <property type="match status" value="1"/>
</dbReference>
<dbReference type="InterPro" id="IPR011767">
    <property type="entry name" value="GLR_AS"/>
</dbReference>
<dbReference type="GO" id="GO:0015038">
    <property type="term" value="F:glutathione disulfide oxidoreductase activity"/>
    <property type="evidence" value="ECO:0007669"/>
    <property type="project" value="TreeGrafter"/>
</dbReference>
<dbReference type="Pfam" id="PF00462">
    <property type="entry name" value="Glutaredoxin"/>
    <property type="match status" value="2"/>
</dbReference>
<organism evidence="5 6">
    <name type="scientific">Aphanomyces astaci</name>
    <name type="common">Crayfish plague agent</name>
    <dbReference type="NCBI Taxonomy" id="112090"/>
    <lineage>
        <taxon>Eukaryota</taxon>
        <taxon>Sar</taxon>
        <taxon>Stramenopiles</taxon>
        <taxon>Oomycota</taxon>
        <taxon>Saprolegniomycetes</taxon>
        <taxon>Saprolegniales</taxon>
        <taxon>Verrucalvaceae</taxon>
        <taxon>Aphanomyces</taxon>
    </lineage>
</organism>
<keyword evidence="3" id="KW-0812">Transmembrane</keyword>
<dbReference type="AlphaFoldDB" id="A0A397BCV7"/>
<dbReference type="Gene3D" id="3.40.30.10">
    <property type="entry name" value="Glutaredoxin"/>
    <property type="match status" value="2"/>
</dbReference>
<dbReference type="SUPFAM" id="SSF50891">
    <property type="entry name" value="Cyclophilin-like"/>
    <property type="match status" value="1"/>
</dbReference>
<gene>
    <name evidence="5" type="ORF">DYB25_006976</name>
</gene>
<proteinExistence type="predicted"/>
<dbReference type="InterPro" id="IPR002109">
    <property type="entry name" value="Glutaredoxin"/>
</dbReference>
<dbReference type="PRINTS" id="PR00160">
    <property type="entry name" value="GLUTAREDOXIN"/>
</dbReference>
<evidence type="ECO:0000256" key="1">
    <source>
        <dbReference type="ARBA" id="ARBA00023157"/>
    </source>
</evidence>
<dbReference type="Gene3D" id="2.40.100.10">
    <property type="entry name" value="Cyclophilin-like"/>
    <property type="match status" value="1"/>
</dbReference>
<evidence type="ECO:0000256" key="3">
    <source>
        <dbReference type="SAM" id="Phobius"/>
    </source>
</evidence>
<reference evidence="5 6" key="1">
    <citation type="submission" date="2018-08" db="EMBL/GenBank/DDBJ databases">
        <title>Aphanomyces genome sequencing and annotation.</title>
        <authorList>
            <person name="Minardi D."/>
            <person name="Oidtmann B."/>
            <person name="Van Der Giezen M."/>
            <person name="Studholme D.J."/>
        </authorList>
    </citation>
    <scope>NUCLEOTIDE SEQUENCE [LARGE SCALE GENOMIC DNA]</scope>
    <source>
        <strain evidence="5 6">Yx</strain>
    </source>
</reference>